<sequence>MDVVEANFLVPPPTGILSPKASIAYRARQLLKREEDLAKIEERIVRAREISAERFRAKFSNTIVDYDHAAGDLVLLRNSANDGPLRDKALPRYIGPYIVLKRNARGSYILAELEGTVLRYAIAAFRVIPYHPRTNLRAEIDRVLQNLDNLPYAVGDEGVGEEDEDVDIDEEVEEDDDDGADVDVPTGDGTD</sequence>
<dbReference type="STRING" id="1353952.A0A165IFH0"/>
<proteinExistence type="predicted"/>
<evidence type="ECO:0000313" key="2">
    <source>
        <dbReference type="EMBL" id="KZT60503.1"/>
    </source>
</evidence>
<evidence type="ECO:0000256" key="1">
    <source>
        <dbReference type="SAM" id="MobiDB-lite"/>
    </source>
</evidence>
<accession>A0A165IFH0</accession>
<evidence type="ECO:0008006" key="4">
    <source>
        <dbReference type="Google" id="ProtNLM"/>
    </source>
</evidence>
<name>A0A165IFH0_9BASI</name>
<protein>
    <recommendedName>
        <fullName evidence="4">Integrase zinc-binding domain-containing protein</fullName>
    </recommendedName>
</protein>
<feature type="compositionally biased region" description="Low complexity" evidence="1">
    <location>
        <begin position="182"/>
        <end position="191"/>
    </location>
</feature>
<dbReference type="InParanoid" id="A0A165IFH0"/>
<dbReference type="OrthoDB" id="8023605at2759"/>
<reference evidence="2 3" key="1">
    <citation type="journal article" date="2016" name="Mol. Biol. Evol.">
        <title>Comparative Genomics of Early-Diverging Mushroom-Forming Fungi Provides Insights into the Origins of Lignocellulose Decay Capabilities.</title>
        <authorList>
            <person name="Nagy L.G."/>
            <person name="Riley R."/>
            <person name="Tritt A."/>
            <person name="Adam C."/>
            <person name="Daum C."/>
            <person name="Floudas D."/>
            <person name="Sun H."/>
            <person name="Yadav J.S."/>
            <person name="Pangilinan J."/>
            <person name="Larsson K.H."/>
            <person name="Matsuura K."/>
            <person name="Barry K."/>
            <person name="Labutti K."/>
            <person name="Kuo R."/>
            <person name="Ohm R.A."/>
            <person name="Bhattacharya S.S."/>
            <person name="Shirouzu T."/>
            <person name="Yoshinaga Y."/>
            <person name="Martin F.M."/>
            <person name="Grigoriev I.V."/>
            <person name="Hibbett D.S."/>
        </authorList>
    </citation>
    <scope>NUCLEOTIDE SEQUENCE [LARGE SCALE GENOMIC DNA]</scope>
    <source>
        <strain evidence="2 3">HHB12733</strain>
    </source>
</reference>
<dbReference type="AlphaFoldDB" id="A0A165IFH0"/>
<dbReference type="EMBL" id="KV423930">
    <property type="protein sequence ID" value="KZT60503.1"/>
    <property type="molecule type" value="Genomic_DNA"/>
</dbReference>
<feature type="compositionally biased region" description="Acidic residues" evidence="1">
    <location>
        <begin position="158"/>
        <end position="181"/>
    </location>
</feature>
<dbReference type="Proteomes" id="UP000076842">
    <property type="component" value="Unassembled WGS sequence"/>
</dbReference>
<gene>
    <name evidence="2" type="ORF">CALCODRAFT_532026</name>
</gene>
<feature type="region of interest" description="Disordered" evidence="1">
    <location>
        <begin position="154"/>
        <end position="191"/>
    </location>
</feature>
<evidence type="ECO:0000313" key="3">
    <source>
        <dbReference type="Proteomes" id="UP000076842"/>
    </source>
</evidence>
<organism evidence="2 3">
    <name type="scientific">Calocera cornea HHB12733</name>
    <dbReference type="NCBI Taxonomy" id="1353952"/>
    <lineage>
        <taxon>Eukaryota</taxon>
        <taxon>Fungi</taxon>
        <taxon>Dikarya</taxon>
        <taxon>Basidiomycota</taxon>
        <taxon>Agaricomycotina</taxon>
        <taxon>Dacrymycetes</taxon>
        <taxon>Dacrymycetales</taxon>
        <taxon>Dacrymycetaceae</taxon>
        <taxon>Calocera</taxon>
    </lineage>
</organism>
<keyword evidence="3" id="KW-1185">Reference proteome</keyword>